<dbReference type="Proteomes" id="UP000275356">
    <property type="component" value="Unassembled WGS sequence"/>
</dbReference>
<dbReference type="PIRSF" id="PIRSF016661">
    <property type="entry name" value="BioY"/>
    <property type="match status" value="1"/>
</dbReference>
<evidence type="ECO:0000256" key="3">
    <source>
        <dbReference type="SAM" id="Phobius"/>
    </source>
</evidence>
<dbReference type="RefSeq" id="WP_211339231.1">
    <property type="nucleotide sequence ID" value="NZ_CALFQU010000051.1"/>
</dbReference>
<reference evidence="4 5" key="1">
    <citation type="submission" date="2018-11" db="EMBL/GenBank/DDBJ databases">
        <title>Sequencing the genomes of 1000 actinobacteria strains.</title>
        <authorList>
            <person name="Klenk H.-P."/>
        </authorList>
    </citation>
    <scope>NUCLEOTIDE SEQUENCE [LARGE SCALE GENOMIC DNA]</scope>
    <source>
        <strain evidence="4 5">DSM 13521</strain>
    </source>
</reference>
<evidence type="ECO:0000256" key="2">
    <source>
        <dbReference type="PIRNR" id="PIRNR016661"/>
    </source>
</evidence>
<dbReference type="EMBL" id="RKHQ01000002">
    <property type="protein sequence ID" value="ROR93330.1"/>
    <property type="molecule type" value="Genomic_DNA"/>
</dbReference>
<protein>
    <recommendedName>
        <fullName evidence="2">Biotin transporter</fullName>
    </recommendedName>
</protein>
<gene>
    <name evidence="4" type="ORF">EDD28_2742</name>
</gene>
<feature type="transmembrane region" description="Helical" evidence="3">
    <location>
        <begin position="83"/>
        <end position="100"/>
    </location>
</feature>
<organism evidence="4 5">
    <name type="scientific">Salana multivorans</name>
    <dbReference type="NCBI Taxonomy" id="120377"/>
    <lineage>
        <taxon>Bacteria</taxon>
        <taxon>Bacillati</taxon>
        <taxon>Actinomycetota</taxon>
        <taxon>Actinomycetes</taxon>
        <taxon>Micrococcales</taxon>
        <taxon>Beutenbergiaceae</taxon>
        <taxon>Salana</taxon>
    </lineage>
</organism>
<comment type="subcellular location">
    <subcellularLocation>
        <location evidence="2">Cell membrane</location>
        <topology evidence="2">Multi-pass membrane protein</topology>
    </subcellularLocation>
</comment>
<accession>A0A3N2D0M1</accession>
<dbReference type="AlphaFoldDB" id="A0A3N2D0M1"/>
<evidence type="ECO:0000313" key="5">
    <source>
        <dbReference type="Proteomes" id="UP000275356"/>
    </source>
</evidence>
<keyword evidence="3" id="KW-1133">Transmembrane helix</keyword>
<dbReference type="GO" id="GO:0005886">
    <property type="term" value="C:plasma membrane"/>
    <property type="evidence" value="ECO:0007669"/>
    <property type="project" value="UniProtKB-SubCell"/>
</dbReference>
<dbReference type="InterPro" id="IPR003784">
    <property type="entry name" value="BioY"/>
</dbReference>
<feature type="transmembrane region" description="Helical" evidence="3">
    <location>
        <begin position="140"/>
        <end position="162"/>
    </location>
</feature>
<keyword evidence="5" id="KW-1185">Reference proteome</keyword>
<dbReference type="PANTHER" id="PTHR34295">
    <property type="entry name" value="BIOTIN TRANSPORTER BIOY"/>
    <property type="match status" value="1"/>
</dbReference>
<dbReference type="GO" id="GO:0015225">
    <property type="term" value="F:biotin transmembrane transporter activity"/>
    <property type="evidence" value="ECO:0007669"/>
    <property type="project" value="UniProtKB-UniRule"/>
</dbReference>
<name>A0A3N2D0M1_9MICO</name>
<feature type="transmembrane region" description="Helical" evidence="3">
    <location>
        <begin position="106"/>
        <end position="128"/>
    </location>
</feature>
<keyword evidence="3" id="KW-0812">Transmembrane</keyword>
<feature type="transmembrane region" description="Helical" evidence="3">
    <location>
        <begin position="59"/>
        <end position="76"/>
    </location>
</feature>
<keyword evidence="2" id="KW-1003">Cell membrane</keyword>
<dbReference type="Gene3D" id="1.10.1760.20">
    <property type="match status" value="1"/>
</dbReference>
<keyword evidence="2" id="KW-0813">Transport</keyword>
<comment type="caution">
    <text evidence="4">The sequence shown here is derived from an EMBL/GenBank/DDBJ whole genome shotgun (WGS) entry which is preliminary data.</text>
</comment>
<evidence type="ECO:0000256" key="1">
    <source>
        <dbReference type="ARBA" id="ARBA00010692"/>
    </source>
</evidence>
<keyword evidence="2 3" id="KW-0472">Membrane</keyword>
<proteinExistence type="inferred from homology"/>
<dbReference type="PANTHER" id="PTHR34295:SF1">
    <property type="entry name" value="BIOTIN TRANSPORTER BIOY"/>
    <property type="match status" value="1"/>
</dbReference>
<feature type="transmembrane region" description="Helical" evidence="3">
    <location>
        <begin position="182"/>
        <end position="199"/>
    </location>
</feature>
<feature type="transmembrane region" description="Helical" evidence="3">
    <location>
        <begin position="31"/>
        <end position="53"/>
    </location>
</feature>
<comment type="similarity">
    <text evidence="1 2">Belongs to the BioY family.</text>
</comment>
<sequence>MTTTPTAAIALGSRPVLADLLPAAGTRARALVADAVLVLTGTLLVAGLSQVLVPLPFTPVPLSLGTFGVLLVGAALGPLRATVSLALYLLAGIAGVGWFAGGASGWQFASFGYLLGMVLAAAVVGALARRGVDRSVWRTTLAGLLAGVVVYALGVPWLMVFLGVDLPTALALGVVPFLVGDAIKALLAAALLPGAWALVGRLR</sequence>
<dbReference type="Pfam" id="PF02632">
    <property type="entry name" value="BioY"/>
    <property type="match status" value="1"/>
</dbReference>
<evidence type="ECO:0000313" key="4">
    <source>
        <dbReference type="EMBL" id="ROR93330.1"/>
    </source>
</evidence>